<evidence type="ECO:0000313" key="1">
    <source>
        <dbReference type="Proteomes" id="UP000887579"/>
    </source>
</evidence>
<dbReference type="WBParaSite" id="ES5_v2.g12327.t1">
    <property type="protein sequence ID" value="ES5_v2.g12327.t1"/>
    <property type="gene ID" value="ES5_v2.g12327"/>
</dbReference>
<dbReference type="Proteomes" id="UP000887579">
    <property type="component" value="Unplaced"/>
</dbReference>
<accession>A0AC34F5H1</accession>
<sequence length="148" mass="16725">MSTFNNIFETKAEEQRQIAELTNRLHELQQDISLNLISHQKTPLLSYSNNQNVLTPRPKIAPPPPPPQPPIFDLAIVNGIQSDGILEENDPSCDECHRQEARKKALLENISKVRDECAQFRSKLEDSREVAMDAADDFGNSNVLVTKF</sequence>
<reference evidence="2" key="1">
    <citation type="submission" date="2022-11" db="UniProtKB">
        <authorList>
            <consortium name="WormBaseParasite"/>
        </authorList>
    </citation>
    <scope>IDENTIFICATION</scope>
</reference>
<proteinExistence type="predicted"/>
<organism evidence="1 2">
    <name type="scientific">Panagrolaimus sp. ES5</name>
    <dbReference type="NCBI Taxonomy" id="591445"/>
    <lineage>
        <taxon>Eukaryota</taxon>
        <taxon>Metazoa</taxon>
        <taxon>Ecdysozoa</taxon>
        <taxon>Nematoda</taxon>
        <taxon>Chromadorea</taxon>
        <taxon>Rhabditida</taxon>
        <taxon>Tylenchina</taxon>
        <taxon>Panagrolaimomorpha</taxon>
        <taxon>Panagrolaimoidea</taxon>
        <taxon>Panagrolaimidae</taxon>
        <taxon>Panagrolaimus</taxon>
    </lineage>
</organism>
<name>A0AC34F5H1_9BILA</name>
<protein>
    <submittedName>
        <fullName evidence="2">Uncharacterized protein</fullName>
    </submittedName>
</protein>
<evidence type="ECO:0000313" key="2">
    <source>
        <dbReference type="WBParaSite" id="ES5_v2.g12327.t1"/>
    </source>
</evidence>